<dbReference type="PANTHER" id="PTHR30492">
    <property type="entry name" value="METHYLGLYOXAL SYNTHASE"/>
    <property type="match status" value="1"/>
</dbReference>
<dbReference type="HAMAP" id="MF_00549">
    <property type="entry name" value="Methylglyoxal_synth"/>
    <property type="match status" value="1"/>
</dbReference>
<evidence type="ECO:0000313" key="4">
    <source>
        <dbReference type="EMBL" id="HIX94475.1"/>
    </source>
</evidence>
<evidence type="ECO:0000256" key="2">
    <source>
        <dbReference type="PIRSR" id="PIRSR006614-1"/>
    </source>
</evidence>
<dbReference type="EMBL" id="DXEI01000054">
    <property type="protein sequence ID" value="HIX94475.1"/>
    <property type="molecule type" value="Genomic_DNA"/>
</dbReference>
<dbReference type="GO" id="GO:0005829">
    <property type="term" value="C:cytosol"/>
    <property type="evidence" value="ECO:0007669"/>
    <property type="project" value="TreeGrafter"/>
</dbReference>
<comment type="catalytic activity">
    <reaction evidence="1">
        <text>dihydroxyacetone phosphate = methylglyoxal + phosphate</text>
        <dbReference type="Rhea" id="RHEA:17937"/>
        <dbReference type="ChEBI" id="CHEBI:17158"/>
        <dbReference type="ChEBI" id="CHEBI:43474"/>
        <dbReference type="ChEBI" id="CHEBI:57642"/>
        <dbReference type="EC" id="4.2.3.3"/>
    </reaction>
</comment>
<gene>
    <name evidence="1 4" type="primary">mgsA</name>
    <name evidence="4" type="ORF">H9846_03350</name>
</gene>
<reference evidence="4" key="1">
    <citation type="journal article" date="2021" name="PeerJ">
        <title>Extensive microbial diversity within the chicken gut microbiome revealed by metagenomics and culture.</title>
        <authorList>
            <person name="Gilroy R."/>
            <person name="Ravi A."/>
            <person name="Getino M."/>
            <person name="Pursley I."/>
            <person name="Horton D.L."/>
            <person name="Alikhan N.F."/>
            <person name="Baker D."/>
            <person name="Gharbi K."/>
            <person name="Hall N."/>
            <person name="Watson M."/>
            <person name="Adriaenssens E.M."/>
            <person name="Foster-Nyarko E."/>
            <person name="Jarju S."/>
            <person name="Secka A."/>
            <person name="Antonio M."/>
            <person name="Oren A."/>
            <person name="Chaudhuri R.R."/>
            <person name="La Ragione R."/>
            <person name="Hildebrand F."/>
            <person name="Pallen M.J."/>
        </authorList>
    </citation>
    <scope>NUCLEOTIDE SEQUENCE</scope>
    <source>
        <strain evidence="4">ChiHecec2B26-7398</strain>
    </source>
</reference>
<dbReference type="Pfam" id="PF02142">
    <property type="entry name" value="MGS"/>
    <property type="match status" value="1"/>
</dbReference>
<proteinExistence type="inferred from homology"/>
<comment type="function">
    <text evidence="1">Catalyzes the formation of methylglyoxal from dihydroxyacetone phosphate.</text>
</comment>
<organism evidence="4 5">
    <name type="scientific">Candidatus Gemmiger excrementipullorum</name>
    <dbReference type="NCBI Taxonomy" id="2838610"/>
    <lineage>
        <taxon>Bacteria</taxon>
        <taxon>Bacillati</taxon>
        <taxon>Bacillota</taxon>
        <taxon>Clostridia</taxon>
        <taxon>Eubacteriales</taxon>
        <taxon>Gemmiger</taxon>
    </lineage>
</organism>
<feature type="domain" description="MGS-like" evidence="3">
    <location>
        <begin position="1"/>
        <end position="139"/>
    </location>
</feature>
<reference evidence="4" key="2">
    <citation type="submission" date="2021-04" db="EMBL/GenBank/DDBJ databases">
        <authorList>
            <person name="Gilroy R."/>
        </authorList>
    </citation>
    <scope>NUCLEOTIDE SEQUENCE</scope>
    <source>
        <strain evidence="4">ChiHecec2B26-7398</strain>
    </source>
</reference>
<dbReference type="InterPro" id="IPR036914">
    <property type="entry name" value="MGS-like_dom_sf"/>
</dbReference>
<dbReference type="GO" id="GO:0019242">
    <property type="term" value="P:methylglyoxal biosynthetic process"/>
    <property type="evidence" value="ECO:0007669"/>
    <property type="project" value="UniProtKB-UniRule"/>
</dbReference>
<dbReference type="EC" id="4.2.3.3" evidence="1"/>
<feature type="binding site" evidence="1">
    <location>
        <begin position="34"/>
        <end position="37"/>
    </location>
    <ligand>
        <name>substrate</name>
    </ligand>
</feature>
<dbReference type="Gene3D" id="3.40.50.1380">
    <property type="entry name" value="Methylglyoxal synthase-like domain"/>
    <property type="match status" value="1"/>
</dbReference>
<dbReference type="Proteomes" id="UP000886751">
    <property type="component" value="Unassembled WGS sequence"/>
</dbReference>
<evidence type="ECO:0000256" key="1">
    <source>
        <dbReference type="HAMAP-Rule" id="MF_00549"/>
    </source>
</evidence>
<sequence>MIIALVAHDSKKELMVQFCTAYRHILEQHTLIATGTTGRQVEENTGLSVQKFLPGGHGGDQQIMARIACDEVDMLLFFRDPISAKPSEPNEMNLLRICDVHNIPVATNIATAEVLIHGLEHGDLDWRTILHPQHGAPRA</sequence>
<evidence type="ECO:0000313" key="5">
    <source>
        <dbReference type="Proteomes" id="UP000886751"/>
    </source>
</evidence>
<feature type="binding site" evidence="1">
    <location>
        <position position="8"/>
    </location>
    <ligand>
        <name>substrate</name>
    </ligand>
</feature>
<feature type="active site" description="Proton donor/acceptor" evidence="1 2">
    <location>
        <position position="60"/>
    </location>
</feature>
<dbReference type="InterPro" id="IPR011607">
    <property type="entry name" value="MGS-like_dom"/>
</dbReference>
<dbReference type="PANTHER" id="PTHR30492:SF0">
    <property type="entry name" value="METHYLGLYOXAL SYNTHASE"/>
    <property type="match status" value="1"/>
</dbReference>
<dbReference type="SUPFAM" id="SSF52335">
    <property type="entry name" value="Methylglyoxal synthase-like"/>
    <property type="match status" value="1"/>
</dbReference>
<dbReference type="NCBIfam" id="NF003559">
    <property type="entry name" value="PRK05234.1"/>
    <property type="match status" value="1"/>
</dbReference>
<evidence type="ECO:0000259" key="3">
    <source>
        <dbReference type="PROSITE" id="PS51855"/>
    </source>
</evidence>
<comment type="similarity">
    <text evidence="1">Belongs to the methylglyoxal synthase family.</text>
</comment>
<dbReference type="AlphaFoldDB" id="A0A9D2BTI8"/>
<dbReference type="GO" id="GO:0008929">
    <property type="term" value="F:methylglyoxal synthase activity"/>
    <property type="evidence" value="ECO:0007669"/>
    <property type="project" value="UniProtKB-UniRule"/>
</dbReference>
<keyword evidence="1 4" id="KW-0456">Lyase</keyword>
<dbReference type="InterPro" id="IPR004363">
    <property type="entry name" value="Methylgl_synth"/>
</dbReference>
<accession>A0A9D2BTI8</accession>
<dbReference type="PROSITE" id="PS51855">
    <property type="entry name" value="MGS"/>
    <property type="match status" value="1"/>
</dbReference>
<feature type="binding site" evidence="1">
    <location>
        <position position="12"/>
    </location>
    <ligand>
        <name>substrate</name>
    </ligand>
</feature>
<protein>
    <recommendedName>
        <fullName evidence="1">Methylglyoxal synthase</fullName>
        <shortName evidence="1">MGS</shortName>
        <ecNumber evidence="1">4.2.3.3</ecNumber>
    </recommendedName>
</protein>
<comment type="caution">
    <text evidence="1">Lacks conserved residue(s) required for the propagation of feature annotation.</text>
</comment>
<name>A0A9D2BTI8_9FIRM</name>
<dbReference type="NCBIfam" id="TIGR00160">
    <property type="entry name" value="MGSA"/>
    <property type="match status" value="1"/>
</dbReference>
<dbReference type="SMART" id="SM00851">
    <property type="entry name" value="MGS"/>
    <property type="match status" value="1"/>
</dbReference>
<dbReference type="PIRSF" id="PIRSF006614">
    <property type="entry name" value="Methylglyox_syn"/>
    <property type="match status" value="1"/>
</dbReference>
<comment type="caution">
    <text evidence="4">The sequence shown here is derived from an EMBL/GenBank/DDBJ whole genome shotgun (WGS) entry which is preliminary data.</text>
</comment>